<organism evidence="1">
    <name type="scientific">Siphoviridae sp. ctPyh10</name>
    <dbReference type="NCBI Taxonomy" id="2827865"/>
    <lineage>
        <taxon>Viruses</taxon>
        <taxon>Duplodnaviria</taxon>
        <taxon>Heunggongvirae</taxon>
        <taxon>Uroviricota</taxon>
        <taxon>Caudoviricetes</taxon>
    </lineage>
</organism>
<proteinExistence type="predicted"/>
<sequence>MESGIMAKEGKSGVSANTPKNILFGAGTIHRGLKYEGAAWNFADSLVGATSGGSKVSIKPEITKVEVDGVYVNTKELSIKTGGTATMEVSFIELTEDVLTAATLGKSAAATTDTRFNLIEDKADIAVGDYWENIAFVGKTLDGRNIIAILDNALCTSGFENDNKSKEGTVGTYTFECYAGLDGDGETLPWHIYYPNDTYAA</sequence>
<dbReference type="EMBL" id="BK032711">
    <property type="protein sequence ID" value="DAF56275.1"/>
    <property type="molecule type" value="Genomic_DNA"/>
</dbReference>
<reference evidence="1" key="1">
    <citation type="journal article" date="2021" name="Proc. Natl. Acad. Sci. U.S.A.">
        <title>A Catalog of Tens of Thousands of Viruses from Human Metagenomes Reveals Hidden Associations with Chronic Diseases.</title>
        <authorList>
            <person name="Tisza M.J."/>
            <person name="Buck C.B."/>
        </authorList>
    </citation>
    <scope>NUCLEOTIDE SEQUENCE</scope>
    <source>
        <strain evidence="1">CtPyh10</strain>
    </source>
</reference>
<evidence type="ECO:0000313" key="1">
    <source>
        <dbReference type="EMBL" id="DAF56275.1"/>
    </source>
</evidence>
<accession>A0A8S5SZR5</accession>
<name>A0A8S5SZR5_9CAUD</name>
<protein>
    <submittedName>
        <fullName evidence="1">Major tail protein</fullName>
    </submittedName>
</protein>